<dbReference type="PANTHER" id="PTHR46796:SF6">
    <property type="entry name" value="ARAC SUBFAMILY"/>
    <property type="match status" value="1"/>
</dbReference>
<dbReference type="GO" id="GO:0043565">
    <property type="term" value="F:sequence-specific DNA binding"/>
    <property type="evidence" value="ECO:0007669"/>
    <property type="project" value="InterPro"/>
</dbReference>
<dbReference type="Pfam" id="PF12833">
    <property type="entry name" value="HTH_18"/>
    <property type="match status" value="1"/>
</dbReference>
<organism evidence="5 6">
    <name type="scientific">Chamaesiphon polymorphus CCALA 037</name>
    <dbReference type="NCBI Taxonomy" id="2107692"/>
    <lineage>
        <taxon>Bacteria</taxon>
        <taxon>Bacillati</taxon>
        <taxon>Cyanobacteriota</taxon>
        <taxon>Cyanophyceae</taxon>
        <taxon>Gomontiellales</taxon>
        <taxon>Chamaesiphonaceae</taxon>
        <taxon>Chamaesiphon</taxon>
    </lineage>
</organism>
<dbReference type="AlphaFoldDB" id="A0A2T1GN70"/>
<dbReference type="Proteomes" id="UP000238937">
    <property type="component" value="Unassembled WGS sequence"/>
</dbReference>
<evidence type="ECO:0000256" key="2">
    <source>
        <dbReference type="ARBA" id="ARBA00023125"/>
    </source>
</evidence>
<proteinExistence type="predicted"/>
<dbReference type="Gene3D" id="1.10.10.60">
    <property type="entry name" value="Homeodomain-like"/>
    <property type="match status" value="2"/>
</dbReference>
<keyword evidence="2" id="KW-0238">DNA-binding</keyword>
<dbReference type="OrthoDB" id="516574at2"/>
<protein>
    <recommendedName>
        <fullName evidence="4">HTH araC/xylS-type domain-containing protein</fullName>
    </recommendedName>
</protein>
<dbReference type="PRINTS" id="PR00032">
    <property type="entry name" value="HTHARAC"/>
</dbReference>
<keyword evidence="6" id="KW-1185">Reference proteome</keyword>
<dbReference type="RefSeq" id="WP_106299498.1">
    <property type="nucleotide sequence ID" value="NZ_PVWO01000007.1"/>
</dbReference>
<evidence type="ECO:0000256" key="3">
    <source>
        <dbReference type="ARBA" id="ARBA00023163"/>
    </source>
</evidence>
<evidence type="ECO:0000313" key="5">
    <source>
        <dbReference type="EMBL" id="PSB59363.1"/>
    </source>
</evidence>
<dbReference type="InterPro" id="IPR050204">
    <property type="entry name" value="AraC_XylS_family_regulators"/>
</dbReference>
<keyword evidence="1" id="KW-0805">Transcription regulation</keyword>
<evidence type="ECO:0000256" key="1">
    <source>
        <dbReference type="ARBA" id="ARBA00023015"/>
    </source>
</evidence>
<dbReference type="GO" id="GO:0003700">
    <property type="term" value="F:DNA-binding transcription factor activity"/>
    <property type="evidence" value="ECO:0007669"/>
    <property type="project" value="InterPro"/>
</dbReference>
<comment type="caution">
    <text evidence="5">The sequence shown here is derived from an EMBL/GenBank/DDBJ whole genome shotgun (WGS) entry which is preliminary data.</text>
</comment>
<keyword evidence="3" id="KW-0804">Transcription</keyword>
<dbReference type="SMART" id="SM00342">
    <property type="entry name" value="HTH_ARAC"/>
    <property type="match status" value="1"/>
</dbReference>
<dbReference type="InterPro" id="IPR018060">
    <property type="entry name" value="HTH_AraC"/>
</dbReference>
<dbReference type="EMBL" id="PVWO01000007">
    <property type="protein sequence ID" value="PSB59363.1"/>
    <property type="molecule type" value="Genomic_DNA"/>
</dbReference>
<dbReference type="InterPro" id="IPR009057">
    <property type="entry name" value="Homeodomain-like_sf"/>
</dbReference>
<gene>
    <name evidence="5" type="ORF">C7B77_01145</name>
</gene>
<name>A0A2T1GN70_9CYAN</name>
<accession>A0A2T1GN70</accession>
<evidence type="ECO:0000259" key="4">
    <source>
        <dbReference type="PROSITE" id="PS01124"/>
    </source>
</evidence>
<dbReference type="PANTHER" id="PTHR46796">
    <property type="entry name" value="HTH-TYPE TRANSCRIPTIONAL ACTIVATOR RHAS-RELATED"/>
    <property type="match status" value="1"/>
</dbReference>
<evidence type="ECO:0000313" key="6">
    <source>
        <dbReference type="Proteomes" id="UP000238937"/>
    </source>
</evidence>
<dbReference type="PROSITE" id="PS00041">
    <property type="entry name" value="HTH_ARAC_FAMILY_1"/>
    <property type="match status" value="1"/>
</dbReference>
<sequence>MLIDPKTATPIFPDQASQSSHYHLLLDRQTGLHHANLAPELFGTHEHSAHQITVPFSHAKGVTSWHSAAAKHQQQAVRVGQCFVVPTGQPHGLILDRAGELVNFYVAPEYIATMIPETIEGHPLEILEFQISDDPLIRQLAAAVRTDRLLHGVSNKLFLESVLNVLVVHLVNRYAVSTPQIPEVGKLPVHLLVRVKEYVEAHDTSDIAISELANLTGYSSVHFTRMFKKATGETPREYLIHHRINKAKQLLTVTSLSMIEVAFQSGFNSHAYFSTQFRRIVGTSPQVYRKHNEG</sequence>
<dbReference type="InterPro" id="IPR020449">
    <property type="entry name" value="Tscrpt_reg_AraC-type_HTH"/>
</dbReference>
<dbReference type="PROSITE" id="PS01124">
    <property type="entry name" value="HTH_ARAC_FAMILY_2"/>
    <property type="match status" value="1"/>
</dbReference>
<reference evidence="5 6" key="1">
    <citation type="submission" date="2018-03" db="EMBL/GenBank/DDBJ databases">
        <title>The ancient ancestry and fast evolution of plastids.</title>
        <authorList>
            <person name="Moore K.R."/>
            <person name="Magnabosco C."/>
            <person name="Momper L."/>
            <person name="Gold D.A."/>
            <person name="Bosak T."/>
            <person name="Fournier G.P."/>
        </authorList>
    </citation>
    <scope>NUCLEOTIDE SEQUENCE [LARGE SCALE GENOMIC DNA]</scope>
    <source>
        <strain evidence="5 6">CCALA 037</strain>
    </source>
</reference>
<feature type="domain" description="HTH araC/xylS-type" evidence="4">
    <location>
        <begin position="193"/>
        <end position="291"/>
    </location>
</feature>
<dbReference type="InterPro" id="IPR018062">
    <property type="entry name" value="HTH_AraC-typ_CS"/>
</dbReference>
<dbReference type="SUPFAM" id="SSF46689">
    <property type="entry name" value="Homeodomain-like"/>
    <property type="match status" value="2"/>
</dbReference>